<dbReference type="EMBL" id="JANBUP010001298">
    <property type="protein sequence ID" value="KAJ2806717.1"/>
    <property type="molecule type" value="Genomic_DNA"/>
</dbReference>
<accession>A0ACC1LDV4</accession>
<dbReference type="Proteomes" id="UP001140096">
    <property type="component" value="Unassembled WGS sequence"/>
</dbReference>
<evidence type="ECO:0000313" key="2">
    <source>
        <dbReference type="Proteomes" id="UP001140096"/>
    </source>
</evidence>
<feature type="non-terminal residue" evidence="1">
    <location>
        <position position="431"/>
    </location>
</feature>
<reference evidence="1" key="1">
    <citation type="submission" date="2022-07" db="EMBL/GenBank/DDBJ databases">
        <title>Phylogenomic reconstructions and comparative analyses of Kickxellomycotina fungi.</title>
        <authorList>
            <person name="Reynolds N.K."/>
            <person name="Stajich J.E."/>
            <person name="Barry K."/>
            <person name="Grigoriev I.V."/>
            <person name="Crous P."/>
            <person name="Smith M.E."/>
        </authorList>
    </citation>
    <scope>NUCLEOTIDE SEQUENCE</scope>
    <source>
        <strain evidence="1">CBS 102833</strain>
    </source>
</reference>
<proteinExistence type="predicted"/>
<protein>
    <submittedName>
        <fullName evidence="1">Uncharacterized protein</fullName>
    </submittedName>
</protein>
<organism evidence="1 2">
    <name type="scientific">Coemansia furcata</name>
    <dbReference type="NCBI Taxonomy" id="417177"/>
    <lineage>
        <taxon>Eukaryota</taxon>
        <taxon>Fungi</taxon>
        <taxon>Fungi incertae sedis</taxon>
        <taxon>Zoopagomycota</taxon>
        <taxon>Kickxellomycotina</taxon>
        <taxon>Kickxellomycetes</taxon>
        <taxon>Kickxellales</taxon>
        <taxon>Kickxellaceae</taxon>
        <taxon>Coemansia</taxon>
    </lineage>
</organism>
<keyword evidence="2" id="KW-1185">Reference proteome</keyword>
<evidence type="ECO:0000313" key="1">
    <source>
        <dbReference type="EMBL" id="KAJ2806717.1"/>
    </source>
</evidence>
<sequence>IRPSAWHRAFAPEAQALDAMLRAALDTQGGACVAALAFVGGVAVALDDTQRPTGVRAVETFAALAHRVNDPLYLAVCVDVAAQLRKPPRRLAELLAGCPSVLSALAGPLLDARSADLIVEIIHAPRTRFVDAQRAALIVHAAAVEMLIARGDAGLPRVVAMLRVVDTVLTRFFSDSHDPRRNDLWPVLVDCLACLYPAVLQGGRDAPPDAFRSACATAVSYKGGDAQALFAMQPCLLSQPGDVGPNRSAVVLFYLDFFEHLAPRLPHHVLAQCVVPLAARYAAPAVLEYPGPAWFESAHALILSVLESSDNAALAAELVPWYSDLILELYKDRRISADLLRIAYTAAVRATKGHALAWDRVTLLLNAADQYMGKREGVRGEVQAARRRELLLAVAELLVAVPMELLPQLMHELRSRVIDENGAMRKAVVDH</sequence>
<gene>
    <name evidence="1" type="ORF">H4S07_003737</name>
</gene>
<comment type="caution">
    <text evidence="1">The sequence shown here is derived from an EMBL/GenBank/DDBJ whole genome shotgun (WGS) entry which is preliminary data.</text>
</comment>
<feature type="non-terminal residue" evidence="1">
    <location>
        <position position="1"/>
    </location>
</feature>
<name>A0ACC1LDV4_9FUNG</name>